<dbReference type="PANTHER" id="PTHR15813:SF8">
    <property type="entry name" value="SORTING NEXIN-22"/>
    <property type="match status" value="1"/>
</dbReference>
<dbReference type="SUPFAM" id="SSF64268">
    <property type="entry name" value="PX domain"/>
    <property type="match status" value="1"/>
</dbReference>
<keyword evidence="5" id="KW-0446">Lipid-binding</keyword>
<dbReference type="OrthoDB" id="93876at2759"/>
<dbReference type="GO" id="GO:1901981">
    <property type="term" value="F:phosphatidylinositol phosphate binding"/>
    <property type="evidence" value="ECO:0007669"/>
    <property type="project" value="TreeGrafter"/>
</dbReference>
<reference evidence="9" key="1">
    <citation type="journal article" date="2014" name="Nature">
        <title>Elephant shark genome provides unique insights into gnathostome evolution.</title>
        <authorList>
            <consortium name="International Elephant Shark Genome Sequencing Consortium"/>
            <person name="Venkatesh B."/>
            <person name="Lee A.P."/>
            <person name="Ravi V."/>
            <person name="Maurya A.K."/>
            <person name="Lian M.M."/>
            <person name="Swann J.B."/>
            <person name="Ohta Y."/>
            <person name="Flajnik M.F."/>
            <person name="Sutoh Y."/>
            <person name="Kasahara M."/>
            <person name="Hoon S."/>
            <person name="Gangu V."/>
            <person name="Roy S.W."/>
            <person name="Irimia M."/>
            <person name="Korzh V."/>
            <person name="Kondrychyn I."/>
            <person name="Lim Z.W."/>
            <person name="Tay B.H."/>
            <person name="Tohari S."/>
            <person name="Kong K.W."/>
            <person name="Ho S."/>
            <person name="Lorente-Galdos B."/>
            <person name="Quilez J."/>
            <person name="Marques-Bonet T."/>
            <person name="Raney B.J."/>
            <person name="Ingham P.W."/>
            <person name="Tay A."/>
            <person name="Hillier L.W."/>
            <person name="Minx P."/>
            <person name="Boehm T."/>
            <person name="Wilson R.K."/>
            <person name="Brenner S."/>
            <person name="Warren W.C."/>
        </authorList>
    </citation>
    <scope>NUCLEOTIDE SEQUENCE</scope>
    <source>
        <tissue evidence="9">Heart</tissue>
    </source>
</reference>
<comment type="similarity">
    <text evidence="2">Belongs to the sorting nexin family.</text>
</comment>
<keyword evidence="3" id="KW-0813">Transport</keyword>
<keyword evidence="7" id="KW-0968">Cytoplasmic vesicle</keyword>
<evidence type="ECO:0000256" key="5">
    <source>
        <dbReference type="ARBA" id="ARBA00023121"/>
    </source>
</evidence>
<organism evidence="9">
    <name type="scientific">Callorhinchus milii</name>
    <name type="common">Ghost shark</name>
    <dbReference type="NCBI Taxonomy" id="7868"/>
    <lineage>
        <taxon>Eukaryota</taxon>
        <taxon>Metazoa</taxon>
        <taxon>Chordata</taxon>
        <taxon>Craniata</taxon>
        <taxon>Vertebrata</taxon>
        <taxon>Chondrichthyes</taxon>
        <taxon>Holocephali</taxon>
        <taxon>Chimaeriformes</taxon>
        <taxon>Callorhinchidae</taxon>
        <taxon>Callorhinchus</taxon>
    </lineage>
</organism>
<evidence type="ECO:0000256" key="1">
    <source>
        <dbReference type="ARBA" id="ARBA00004180"/>
    </source>
</evidence>
<sequence>MFQVCIPSIGQEPTGQSDKLHTVFRVEVFINGRKHFIERRYRDFQALHKKLKKTTKPPDFPPKRGLNRRPKALEHKRHGLEVYIQGVVRENEKLPREVLEFLNIKNIPSLSKKTSLDSLDDNFDLHSCRCFRQQVVTFTRDMFAQPTTSDLLPNVVVEGVMLGLYLPENDSPMLDEADSAEPEASLYFLGPESIMV</sequence>
<dbReference type="InterPro" id="IPR036871">
    <property type="entry name" value="PX_dom_sf"/>
</dbReference>
<dbReference type="PROSITE" id="PS50195">
    <property type="entry name" value="PX"/>
    <property type="match status" value="1"/>
</dbReference>
<keyword evidence="4" id="KW-0653">Protein transport</keyword>
<dbReference type="InterPro" id="IPR052467">
    <property type="entry name" value="Sorting_nexin_PX-domain"/>
</dbReference>
<dbReference type="Pfam" id="PF00787">
    <property type="entry name" value="PX"/>
    <property type="match status" value="1"/>
</dbReference>
<name>V9L469_CALMI</name>
<evidence type="ECO:0000256" key="2">
    <source>
        <dbReference type="ARBA" id="ARBA00010883"/>
    </source>
</evidence>
<evidence type="ECO:0000259" key="8">
    <source>
        <dbReference type="PROSITE" id="PS50195"/>
    </source>
</evidence>
<evidence type="ECO:0000256" key="6">
    <source>
        <dbReference type="ARBA" id="ARBA00023136"/>
    </source>
</evidence>
<evidence type="ECO:0000313" key="9">
    <source>
        <dbReference type="EMBL" id="AFP06288.1"/>
    </source>
</evidence>
<dbReference type="GeneID" id="103188643"/>
<evidence type="ECO:0000256" key="3">
    <source>
        <dbReference type="ARBA" id="ARBA00022448"/>
    </source>
</evidence>
<proteinExistence type="evidence at transcript level"/>
<dbReference type="RefSeq" id="XP_042198906.1">
    <property type="nucleotide sequence ID" value="XM_042342972.1"/>
</dbReference>
<dbReference type="EMBL" id="JW873771">
    <property type="protein sequence ID" value="AFP06288.1"/>
    <property type="molecule type" value="mRNA"/>
</dbReference>
<evidence type="ECO:0000256" key="4">
    <source>
        <dbReference type="ARBA" id="ARBA00022927"/>
    </source>
</evidence>
<keyword evidence="6" id="KW-0472">Membrane</keyword>
<dbReference type="SMART" id="SM00312">
    <property type="entry name" value="PX"/>
    <property type="match status" value="1"/>
</dbReference>
<dbReference type="GO" id="GO:0015031">
    <property type="term" value="P:protein transport"/>
    <property type="evidence" value="ECO:0007669"/>
    <property type="project" value="UniProtKB-KW"/>
</dbReference>
<evidence type="ECO:0000256" key="7">
    <source>
        <dbReference type="ARBA" id="ARBA00023329"/>
    </source>
</evidence>
<dbReference type="InterPro" id="IPR001683">
    <property type="entry name" value="PX_dom"/>
</dbReference>
<dbReference type="KEGG" id="cmk:103188643"/>
<dbReference type="GO" id="GO:0030659">
    <property type="term" value="C:cytoplasmic vesicle membrane"/>
    <property type="evidence" value="ECO:0007669"/>
    <property type="project" value="UniProtKB-SubCell"/>
</dbReference>
<dbReference type="PANTHER" id="PTHR15813">
    <property type="entry name" value="SORTING NEXIN-22 AND 24"/>
    <property type="match status" value="1"/>
</dbReference>
<dbReference type="Gene3D" id="3.30.1520.10">
    <property type="entry name" value="Phox-like domain"/>
    <property type="match status" value="1"/>
</dbReference>
<dbReference type="AlphaFoldDB" id="V9L469"/>
<feature type="domain" description="PX" evidence="8">
    <location>
        <begin position="1"/>
        <end position="109"/>
    </location>
</feature>
<accession>V9L469</accession>
<comment type="subcellular location">
    <subcellularLocation>
        <location evidence="1">Cytoplasmic vesicle membrane</location>
        <topology evidence="1">Peripheral membrane protein</topology>
        <orientation evidence="1">Cytoplasmic side</orientation>
    </subcellularLocation>
</comment>
<protein>
    <submittedName>
        <fullName evidence="9">Sorting nexin-22-like protein</fullName>
    </submittedName>
</protein>